<evidence type="ECO:0000313" key="1">
    <source>
        <dbReference type="EMBL" id="KAH6869674.1"/>
    </source>
</evidence>
<dbReference type="EMBL" id="JAGPYM010000067">
    <property type="protein sequence ID" value="KAH6869674.1"/>
    <property type="molecule type" value="Genomic_DNA"/>
</dbReference>
<reference evidence="1 2" key="1">
    <citation type="journal article" date="2021" name="Nat. Commun.">
        <title>Genetic determinants of endophytism in the Arabidopsis root mycobiome.</title>
        <authorList>
            <person name="Mesny F."/>
            <person name="Miyauchi S."/>
            <person name="Thiergart T."/>
            <person name="Pickel B."/>
            <person name="Atanasova L."/>
            <person name="Karlsson M."/>
            <person name="Huettel B."/>
            <person name="Barry K.W."/>
            <person name="Haridas S."/>
            <person name="Chen C."/>
            <person name="Bauer D."/>
            <person name="Andreopoulos W."/>
            <person name="Pangilinan J."/>
            <person name="LaButti K."/>
            <person name="Riley R."/>
            <person name="Lipzen A."/>
            <person name="Clum A."/>
            <person name="Drula E."/>
            <person name="Henrissat B."/>
            <person name="Kohler A."/>
            <person name="Grigoriev I.V."/>
            <person name="Martin F.M."/>
            <person name="Hacquard S."/>
        </authorList>
    </citation>
    <scope>NUCLEOTIDE SEQUENCE [LARGE SCALE GENOMIC DNA]</scope>
    <source>
        <strain evidence="1 2">MPI-CAGE-CH-0241</strain>
    </source>
</reference>
<organism evidence="1 2">
    <name type="scientific">Thelonectria olida</name>
    <dbReference type="NCBI Taxonomy" id="1576542"/>
    <lineage>
        <taxon>Eukaryota</taxon>
        <taxon>Fungi</taxon>
        <taxon>Dikarya</taxon>
        <taxon>Ascomycota</taxon>
        <taxon>Pezizomycotina</taxon>
        <taxon>Sordariomycetes</taxon>
        <taxon>Hypocreomycetidae</taxon>
        <taxon>Hypocreales</taxon>
        <taxon>Nectriaceae</taxon>
        <taxon>Thelonectria</taxon>
    </lineage>
</organism>
<proteinExistence type="predicted"/>
<dbReference type="SUPFAM" id="SSF56112">
    <property type="entry name" value="Protein kinase-like (PK-like)"/>
    <property type="match status" value="1"/>
</dbReference>
<feature type="non-terminal residue" evidence="1">
    <location>
        <position position="366"/>
    </location>
</feature>
<dbReference type="PANTHER" id="PTHR37542:SF3">
    <property type="entry name" value="PRION-INHIBITION AND PROPAGATION HELO DOMAIN-CONTAINING PROTEIN"/>
    <property type="match status" value="1"/>
</dbReference>
<dbReference type="AlphaFoldDB" id="A0A9P8VNF7"/>
<dbReference type="Gene3D" id="1.10.510.10">
    <property type="entry name" value="Transferase(Phosphotransferase) domain 1"/>
    <property type="match status" value="1"/>
</dbReference>
<dbReference type="InterPro" id="IPR011009">
    <property type="entry name" value="Kinase-like_dom_sf"/>
</dbReference>
<sequence>VGWMRKMMWVAFDKTSTEKLVSEFEAWTQRTQTLLEAAWWPLSFFQTLERLQKLEEDKDAKTVGLLRGIGVRKLLVTTPALMHSQSQAKEAIPKDFFPSSQVGAFELGTLKGSDGHYMAEYKQYAPGGRSSVSDTVVRQRVLQLAALLHESPISARTLRVLQCTHYFEETPKSQFGLVYLLPSAGVANSQPTTLASILDATYKDGRPSLTTRTRLAHKLALYLQRLHTYSWVHKSLPPESVLLFPSDNGLSEMEKAFEDPRLVASEYSRQESDFSDQFGESEIKRNIYRHPTRWGQPTNRFEKIHDMYALGVILLEIGLWSRADQLDNGALVTSNIAHSSVAVQNKLLKHAQIRLGFYAGDAFRDA</sequence>
<feature type="non-terminal residue" evidence="1">
    <location>
        <position position="1"/>
    </location>
</feature>
<dbReference type="Proteomes" id="UP000777438">
    <property type="component" value="Unassembled WGS sequence"/>
</dbReference>
<protein>
    <recommendedName>
        <fullName evidence="3">Protein kinase domain-containing protein</fullName>
    </recommendedName>
</protein>
<evidence type="ECO:0008006" key="3">
    <source>
        <dbReference type="Google" id="ProtNLM"/>
    </source>
</evidence>
<evidence type="ECO:0000313" key="2">
    <source>
        <dbReference type="Proteomes" id="UP000777438"/>
    </source>
</evidence>
<name>A0A9P8VNF7_9HYPO</name>
<comment type="caution">
    <text evidence="1">The sequence shown here is derived from an EMBL/GenBank/DDBJ whole genome shotgun (WGS) entry which is preliminary data.</text>
</comment>
<dbReference type="PANTHER" id="PTHR37542">
    <property type="entry name" value="HELO DOMAIN-CONTAINING PROTEIN-RELATED"/>
    <property type="match status" value="1"/>
</dbReference>
<accession>A0A9P8VNF7</accession>
<dbReference type="OrthoDB" id="1911848at2759"/>
<keyword evidence="2" id="KW-1185">Reference proteome</keyword>
<gene>
    <name evidence="1" type="ORF">B0T10DRAFT_361787</name>
</gene>